<evidence type="ECO:0000313" key="1">
    <source>
        <dbReference type="EMBL" id="WRL45837.1"/>
    </source>
</evidence>
<keyword evidence="2" id="KW-1185">Reference proteome</keyword>
<accession>A0ABZ1AJ01</accession>
<protein>
    <submittedName>
        <fullName evidence="1">Uncharacterized protein</fullName>
    </submittedName>
</protein>
<dbReference type="EMBL" id="CP141259">
    <property type="protein sequence ID" value="WRL45837.1"/>
    <property type="molecule type" value="Genomic_DNA"/>
</dbReference>
<sequence length="114" mass="12664">MTGAIERLWYLLALVGREEEQLLGVSSRLFVGGQVTPAWLEGVLAVPEGIDRFESFVGKFSRMQDTMMDKLLPTFPVAIGARSATALDNLNLAHKLQFVMSTSKMSQSWLQSFP</sequence>
<dbReference type="Proteomes" id="UP001626593">
    <property type="component" value="Chromosome"/>
</dbReference>
<evidence type="ECO:0000313" key="2">
    <source>
        <dbReference type="Proteomes" id="UP001626593"/>
    </source>
</evidence>
<proteinExistence type="predicted"/>
<reference evidence="1 2" key="1">
    <citation type="submission" date="2023-12" db="EMBL/GenBank/DDBJ databases">
        <title>A. evansii MAY27, complete genome.</title>
        <authorList>
            <person name="Wang Y."/>
        </authorList>
    </citation>
    <scope>NUCLEOTIDE SEQUENCE [LARGE SCALE GENOMIC DNA]</scope>
    <source>
        <strain evidence="1 2">MAY27</strain>
    </source>
</reference>
<dbReference type="RefSeq" id="WP_407278827.1">
    <property type="nucleotide sequence ID" value="NZ_CP141259.1"/>
</dbReference>
<name>A0ABZ1AJ01_AROEV</name>
<organism evidence="1 2">
    <name type="scientific">Aromatoleum evansii</name>
    <name type="common">Azoarcus evansii</name>
    <dbReference type="NCBI Taxonomy" id="59406"/>
    <lineage>
        <taxon>Bacteria</taxon>
        <taxon>Pseudomonadati</taxon>
        <taxon>Pseudomonadota</taxon>
        <taxon>Betaproteobacteria</taxon>
        <taxon>Rhodocyclales</taxon>
        <taxon>Rhodocyclaceae</taxon>
        <taxon>Aromatoleum</taxon>
    </lineage>
</organism>
<gene>
    <name evidence="1" type="ORF">U5817_21965</name>
</gene>